<organism evidence="4 5">
    <name type="scientific">Chitinophaga caseinilytica</name>
    <dbReference type="NCBI Taxonomy" id="2267521"/>
    <lineage>
        <taxon>Bacteria</taxon>
        <taxon>Pseudomonadati</taxon>
        <taxon>Bacteroidota</taxon>
        <taxon>Chitinophagia</taxon>
        <taxon>Chitinophagales</taxon>
        <taxon>Chitinophagaceae</taxon>
        <taxon>Chitinophaga</taxon>
    </lineage>
</organism>
<dbReference type="InterPro" id="IPR036271">
    <property type="entry name" value="Tet_transcr_reg_TetR-rel_C_sf"/>
</dbReference>
<dbReference type="EMBL" id="CP150096">
    <property type="protein sequence ID" value="WZN48517.1"/>
    <property type="molecule type" value="Genomic_DNA"/>
</dbReference>
<evidence type="ECO:0000313" key="4">
    <source>
        <dbReference type="EMBL" id="WZN48517.1"/>
    </source>
</evidence>
<accession>A0ABZ2ZB43</accession>
<proteinExistence type="predicted"/>
<dbReference type="InterPro" id="IPR009057">
    <property type="entry name" value="Homeodomain-like_sf"/>
</dbReference>
<feature type="domain" description="HTH tetR-type" evidence="3">
    <location>
        <begin position="1"/>
        <end position="61"/>
    </location>
</feature>
<dbReference type="SUPFAM" id="SSF46689">
    <property type="entry name" value="Homeodomain-like"/>
    <property type="match status" value="1"/>
</dbReference>
<evidence type="ECO:0000313" key="5">
    <source>
        <dbReference type="Proteomes" id="UP001449657"/>
    </source>
</evidence>
<dbReference type="Gene3D" id="1.10.357.10">
    <property type="entry name" value="Tetracycline Repressor, domain 2"/>
    <property type="match status" value="1"/>
</dbReference>
<dbReference type="InterPro" id="IPR025722">
    <property type="entry name" value="TetR"/>
</dbReference>
<dbReference type="InterPro" id="IPR050109">
    <property type="entry name" value="HTH-type_TetR-like_transc_reg"/>
</dbReference>
<dbReference type="PROSITE" id="PS50977">
    <property type="entry name" value="HTH_TETR_2"/>
    <property type="match status" value="1"/>
</dbReference>
<dbReference type="PANTHER" id="PTHR30055:SF223">
    <property type="entry name" value="HTH-TYPE TRANSCRIPTIONAL REGULATOR UIDR"/>
    <property type="match status" value="1"/>
</dbReference>
<feature type="DNA-binding region" description="H-T-H motif" evidence="2">
    <location>
        <begin position="24"/>
        <end position="43"/>
    </location>
</feature>
<evidence type="ECO:0000259" key="3">
    <source>
        <dbReference type="PROSITE" id="PS50977"/>
    </source>
</evidence>
<dbReference type="RefSeq" id="WP_341843107.1">
    <property type="nucleotide sequence ID" value="NZ_CP149792.1"/>
</dbReference>
<sequence length="202" mass="23627">MDTKSRILETALALYNEQGIQSVTSRHIAAEMGISPGNLHYHFRHTDDIIVALYEALSAQMDALVLEMERIENARPEALLDFAEHTFPVVFKYRFIFLHFPEIGLRVPSVKKQYTELVKRREKEFLSFFRAWQEKGIFRKDVPPQILQTLVTQIFLAGDYWLSHNELTARLKGKEAARAYRQVFAGLFWPYLTEKGRKKFSM</sequence>
<dbReference type="PANTHER" id="PTHR30055">
    <property type="entry name" value="HTH-TYPE TRANSCRIPTIONAL REGULATOR RUTR"/>
    <property type="match status" value="1"/>
</dbReference>
<evidence type="ECO:0000256" key="2">
    <source>
        <dbReference type="PROSITE-ProRule" id="PRU00335"/>
    </source>
</evidence>
<reference evidence="4 5" key="1">
    <citation type="submission" date="2024-03" db="EMBL/GenBank/DDBJ databases">
        <title>Chitinophaga caseinilytica sp. nov., a casein hydrolysing bacterium isolated from forest soil.</title>
        <authorList>
            <person name="Lee D.S."/>
            <person name="Han D.M."/>
            <person name="Baek J.H."/>
            <person name="Choi D.G."/>
            <person name="Jeon J.H."/>
            <person name="Jeon C.O."/>
        </authorList>
    </citation>
    <scope>NUCLEOTIDE SEQUENCE [LARGE SCALE GENOMIC DNA]</scope>
    <source>
        <strain evidence="4 5">KACC 19118</strain>
    </source>
</reference>
<dbReference type="Pfam" id="PF00440">
    <property type="entry name" value="TetR_N"/>
    <property type="match status" value="1"/>
</dbReference>
<gene>
    <name evidence="4" type="ORF">WJU22_10065</name>
</gene>
<dbReference type="SUPFAM" id="SSF48498">
    <property type="entry name" value="Tetracyclin repressor-like, C-terminal domain"/>
    <property type="match status" value="1"/>
</dbReference>
<dbReference type="InterPro" id="IPR001647">
    <property type="entry name" value="HTH_TetR"/>
</dbReference>
<dbReference type="PRINTS" id="PR00455">
    <property type="entry name" value="HTHTETR"/>
</dbReference>
<name>A0ABZ2ZB43_9BACT</name>
<keyword evidence="5" id="KW-1185">Reference proteome</keyword>
<dbReference type="Pfam" id="PF13972">
    <property type="entry name" value="TetR"/>
    <property type="match status" value="1"/>
</dbReference>
<dbReference type="Proteomes" id="UP001449657">
    <property type="component" value="Chromosome"/>
</dbReference>
<evidence type="ECO:0000256" key="1">
    <source>
        <dbReference type="ARBA" id="ARBA00023125"/>
    </source>
</evidence>
<protein>
    <submittedName>
        <fullName evidence="4">TetR/AcrR family transcriptional regulator</fullName>
    </submittedName>
</protein>
<keyword evidence="1 2" id="KW-0238">DNA-binding</keyword>